<evidence type="ECO:0000313" key="4">
    <source>
        <dbReference type="EMBL" id="MQM25511.1"/>
    </source>
</evidence>
<accession>A0A6L5G7C8</accession>
<feature type="region of interest" description="Disordered" evidence="1">
    <location>
        <begin position="257"/>
        <end position="290"/>
    </location>
</feature>
<dbReference type="Gene3D" id="3.40.570.10">
    <property type="entry name" value="Extracellular Endonuclease, subunit A"/>
    <property type="match status" value="1"/>
</dbReference>
<evidence type="ECO:0000256" key="2">
    <source>
        <dbReference type="SAM" id="Phobius"/>
    </source>
</evidence>
<protein>
    <recommendedName>
        <fullName evidence="3">Type VII secretion system protein EssD-like domain-containing protein</fullName>
    </recommendedName>
</protein>
<keyword evidence="5" id="KW-1185">Reference proteome</keyword>
<dbReference type="InterPro" id="IPR044927">
    <property type="entry name" value="Endonuclea_NS_2"/>
</dbReference>
<proteinExistence type="predicted"/>
<dbReference type="RefSeq" id="WP_153024672.1">
    <property type="nucleotide sequence ID" value="NZ_WIAO01000007.1"/>
</dbReference>
<feature type="domain" description="Type VII secretion system protein EssD-like" evidence="3">
    <location>
        <begin position="754"/>
        <end position="827"/>
    </location>
</feature>
<feature type="compositionally biased region" description="Low complexity" evidence="1">
    <location>
        <begin position="262"/>
        <end position="285"/>
    </location>
</feature>
<dbReference type="EMBL" id="WIAO01000007">
    <property type="protein sequence ID" value="MQM25511.1"/>
    <property type="molecule type" value="Genomic_DNA"/>
</dbReference>
<evidence type="ECO:0000256" key="1">
    <source>
        <dbReference type="SAM" id="MobiDB-lite"/>
    </source>
</evidence>
<reference evidence="4 5" key="1">
    <citation type="submission" date="2019-10" db="EMBL/GenBank/DDBJ databases">
        <title>Glycomyces albidus sp. nov., a novel actinomycete isolated from rhizosphere soil of wheat (Triticum aestivum L.).</title>
        <authorList>
            <person name="Qian L."/>
        </authorList>
    </citation>
    <scope>NUCLEOTIDE SEQUENCE [LARGE SCALE GENOMIC DNA]</scope>
    <source>
        <strain evidence="4 5">NEAU-7082</strain>
    </source>
</reference>
<keyword evidence="2" id="KW-0812">Transmembrane</keyword>
<feature type="transmembrane region" description="Helical" evidence="2">
    <location>
        <begin position="21"/>
        <end position="44"/>
    </location>
</feature>
<name>A0A6L5G7C8_9ACTN</name>
<organism evidence="4 5">
    <name type="scientific">Glycomyces albidus</name>
    <dbReference type="NCBI Taxonomy" id="2656774"/>
    <lineage>
        <taxon>Bacteria</taxon>
        <taxon>Bacillati</taxon>
        <taxon>Actinomycetota</taxon>
        <taxon>Actinomycetes</taxon>
        <taxon>Glycomycetales</taxon>
        <taxon>Glycomycetaceae</taxon>
        <taxon>Glycomyces</taxon>
    </lineage>
</organism>
<dbReference type="Pfam" id="PF13930">
    <property type="entry name" value="Endonuclea_NS_2"/>
    <property type="match status" value="1"/>
</dbReference>
<evidence type="ECO:0000313" key="5">
    <source>
        <dbReference type="Proteomes" id="UP000477750"/>
    </source>
</evidence>
<comment type="caution">
    <text evidence="4">The sequence shown here is derived from an EMBL/GenBank/DDBJ whole genome shotgun (WGS) entry which is preliminary data.</text>
</comment>
<gene>
    <name evidence="4" type="ORF">GFD30_07995</name>
</gene>
<evidence type="ECO:0000259" key="3">
    <source>
        <dbReference type="Pfam" id="PF13930"/>
    </source>
</evidence>
<keyword evidence="2" id="KW-0472">Membrane</keyword>
<dbReference type="Proteomes" id="UP000477750">
    <property type="component" value="Unassembled WGS sequence"/>
</dbReference>
<keyword evidence="2" id="KW-1133">Transmembrane helix</keyword>
<sequence>MYAPSPPVRPPRPRWYENPNIIIPVGMTAALAALFAAVTVVIAINDSRTGTLGNDPAASFAEADAVDFGYTYTAPDGTRSGGQFTVTADGYAAGSVTDSTAGSATVHTTPDGSAVWGDENWWARRQPALASHVKDQWVQAEHGTALPIDPAAEFTPAALADLVRTIDDHGTAEPDVTVHQGTAVTAKTWQDWTLVRTRTLPADVVSLSGPIDPGMFHTAAAPHATVEAVPAVWDGDPDTFHPQTGGSAGVLVLETPAPAPPGAAATTKDTTRTTLGGDTDAATTTPPRGEADIELPPDLASFVTPLPAFTGTINASTCSTPTCTWSATVQNIGDGPGEATATVSATPGMGSQTIPLGTVQPGSSASTGSLSFANPAPTPQPGQTTSVMVTYSLVIYSPQIAGQNAPRYRELVDRLGGYTIQPLLDQIMQQLDTGLKDAAVEAMHSMLDAEVAPEEVLSALDQAGQADPARGEYSEAPLLRQLAAAGDRFASWAPIADQLTTVSPIELPYYLPGLEAAAQELAHPASPTVALTYTPGSDGAPAEAVVVSEYPDQVRCTGIITAGSGGLGAAVDRGAAITEDAVDDCPATVRITIPETEPLTTATPRELLERLHVDAPDLAVCRGGGGFEGATVVNQTGEWSWTAPEICTASLDEVNREALESLNELPQSVRDELKNASIVTLDAAGAVTAINWDDPDRPCKSEIVNPDAEDVPFGSGNDRKGGPRAVGGYAYLCAPLNAGQGPQVDPWDYPATERRTPGNGWVFARCHLVADILGGQGNGDNLVTCYHGGTNLRMEWFERKARDSVTAESHMLYIARPVYYGHSDDPNYPPLGAIQLIAISKWVVMEYVYINSPEGLYWSDRFVEADVP</sequence>
<dbReference type="AlphaFoldDB" id="A0A6L5G7C8"/>
<dbReference type="InterPro" id="IPR044929">
    <property type="entry name" value="DNA/RNA_non-sp_Endonuclease_sf"/>
</dbReference>